<organism evidence="4 5">
    <name type="scientific">Algoriphagus namhaensis</name>
    <dbReference type="NCBI Taxonomy" id="915353"/>
    <lineage>
        <taxon>Bacteria</taxon>
        <taxon>Pseudomonadati</taxon>
        <taxon>Bacteroidota</taxon>
        <taxon>Cytophagia</taxon>
        <taxon>Cytophagales</taxon>
        <taxon>Cyclobacteriaceae</taxon>
        <taxon>Algoriphagus</taxon>
    </lineage>
</organism>
<evidence type="ECO:0000256" key="1">
    <source>
        <dbReference type="ARBA" id="ARBA00023239"/>
    </source>
</evidence>
<dbReference type="CDD" id="cd00408">
    <property type="entry name" value="DHDPS-like"/>
    <property type="match status" value="1"/>
</dbReference>
<dbReference type="SMART" id="SM01130">
    <property type="entry name" value="DHDPS"/>
    <property type="match status" value="1"/>
</dbReference>
<comment type="similarity">
    <text evidence="3">Belongs to the DapA family.</text>
</comment>
<dbReference type="SUPFAM" id="SSF51569">
    <property type="entry name" value="Aldolase"/>
    <property type="match status" value="1"/>
</dbReference>
<dbReference type="InterPro" id="IPR020625">
    <property type="entry name" value="Schiff_base-form_aldolases_AS"/>
</dbReference>
<accession>A0ABV8ANZ8</accession>
<dbReference type="PROSITE" id="PS00666">
    <property type="entry name" value="DHDPS_2"/>
    <property type="match status" value="1"/>
</dbReference>
<evidence type="ECO:0000256" key="3">
    <source>
        <dbReference type="PIRNR" id="PIRNR001365"/>
    </source>
</evidence>
<dbReference type="Gene3D" id="3.20.20.70">
    <property type="entry name" value="Aldolase class I"/>
    <property type="match status" value="1"/>
</dbReference>
<dbReference type="PANTHER" id="PTHR42849">
    <property type="entry name" value="N-ACETYLNEURAMINATE LYASE"/>
    <property type="match status" value="1"/>
</dbReference>
<dbReference type="RefSeq" id="WP_377902321.1">
    <property type="nucleotide sequence ID" value="NZ_JBHRZS010000002.1"/>
</dbReference>
<dbReference type="PRINTS" id="PR00146">
    <property type="entry name" value="DHPICSNTHASE"/>
</dbReference>
<dbReference type="PIRSF" id="PIRSF001365">
    <property type="entry name" value="DHDPS"/>
    <property type="match status" value="1"/>
</dbReference>
<dbReference type="Proteomes" id="UP001595805">
    <property type="component" value="Unassembled WGS sequence"/>
</dbReference>
<gene>
    <name evidence="4" type="ORF">ACFOSV_00615</name>
</gene>
<sequence>MSYPFKGIIPPLITPLHSDFSLDVESLEKVIAHVIEGGVHGVFILGTTGEFAGLSQKTKATLIRESSRIVKGRVPILVGISDCSIEESLILAKEAKDAQASGLVATTPFYMNIGQEELIQYYEILADSVELPLLLYNMPGNTQMHIAPSTAAALAKHPKIIGIKDSSGNLTTFQSFLHALREFPDFVVLVGPEEILADTLAMGGDGGVTGGANLFPQLYVGLYEAFQKGEMEKVAALQEAIGFLSDQLYQNDTYSSSYLKGLKAAMSFAGLCKGNLALPLYGYSEVEKKSLLEKYDMVKKRIEGLGIGIRKQRFENGD</sequence>
<keyword evidence="1 3" id="KW-0456">Lyase</keyword>
<evidence type="ECO:0000313" key="5">
    <source>
        <dbReference type="Proteomes" id="UP001595805"/>
    </source>
</evidence>
<dbReference type="InterPro" id="IPR002220">
    <property type="entry name" value="DapA-like"/>
</dbReference>
<keyword evidence="5" id="KW-1185">Reference proteome</keyword>
<dbReference type="EMBL" id="JBHRZS010000002">
    <property type="protein sequence ID" value="MFC3878655.1"/>
    <property type="molecule type" value="Genomic_DNA"/>
</dbReference>
<dbReference type="PANTHER" id="PTHR42849:SF1">
    <property type="entry name" value="N-ACETYLNEURAMINATE LYASE"/>
    <property type="match status" value="1"/>
</dbReference>
<keyword evidence="2" id="KW-0704">Schiff base</keyword>
<dbReference type="InterPro" id="IPR013785">
    <property type="entry name" value="Aldolase_TIM"/>
</dbReference>
<reference evidence="5" key="1">
    <citation type="journal article" date="2019" name="Int. J. Syst. Evol. Microbiol.">
        <title>The Global Catalogue of Microorganisms (GCM) 10K type strain sequencing project: providing services to taxonomists for standard genome sequencing and annotation.</title>
        <authorList>
            <consortium name="The Broad Institute Genomics Platform"/>
            <consortium name="The Broad Institute Genome Sequencing Center for Infectious Disease"/>
            <person name="Wu L."/>
            <person name="Ma J."/>
        </authorList>
    </citation>
    <scope>NUCLEOTIDE SEQUENCE [LARGE SCALE GENOMIC DNA]</scope>
    <source>
        <strain evidence="5">CCUG 60523</strain>
    </source>
</reference>
<protein>
    <submittedName>
        <fullName evidence="4">Dihydrodipicolinate synthase family protein</fullName>
    </submittedName>
</protein>
<comment type="caution">
    <text evidence="4">The sequence shown here is derived from an EMBL/GenBank/DDBJ whole genome shotgun (WGS) entry which is preliminary data.</text>
</comment>
<proteinExistence type="inferred from homology"/>
<evidence type="ECO:0000313" key="4">
    <source>
        <dbReference type="EMBL" id="MFC3878655.1"/>
    </source>
</evidence>
<name>A0ABV8ANZ8_9BACT</name>
<dbReference type="Pfam" id="PF00701">
    <property type="entry name" value="DHDPS"/>
    <property type="match status" value="1"/>
</dbReference>
<evidence type="ECO:0000256" key="2">
    <source>
        <dbReference type="ARBA" id="ARBA00023270"/>
    </source>
</evidence>